<feature type="non-terminal residue" evidence="1">
    <location>
        <position position="44"/>
    </location>
</feature>
<sequence>MIKIIASSIRENRVAWPCAIPKLVTAKTNAFSLIPIPPIVTGTL</sequence>
<dbReference type="EMBL" id="BARS01036849">
    <property type="protein sequence ID" value="GAG19617.1"/>
    <property type="molecule type" value="Genomic_DNA"/>
</dbReference>
<organism evidence="1">
    <name type="scientific">marine sediment metagenome</name>
    <dbReference type="NCBI Taxonomy" id="412755"/>
    <lineage>
        <taxon>unclassified sequences</taxon>
        <taxon>metagenomes</taxon>
        <taxon>ecological metagenomes</taxon>
    </lineage>
</organism>
<accession>X0W8P0</accession>
<gene>
    <name evidence="1" type="ORF">S01H1_56579</name>
</gene>
<name>X0W8P0_9ZZZZ</name>
<protein>
    <submittedName>
        <fullName evidence="1">Uncharacterized protein</fullName>
    </submittedName>
</protein>
<comment type="caution">
    <text evidence="1">The sequence shown here is derived from an EMBL/GenBank/DDBJ whole genome shotgun (WGS) entry which is preliminary data.</text>
</comment>
<proteinExistence type="predicted"/>
<dbReference type="AlphaFoldDB" id="X0W8P0"/>
<reference evidence="1" key="1">
    <citation type="journal article" date="2014" name="Front. Microbiol.">
        <title>High frequency of phylogenetically diverse reductive dehalogenase-homologous genes in deep subseafloor sedimentary metagenomes.</title>
        <authorList>
            <person name="Kawai M."/>
            <person name="Futagami T."/>
            <person name="Toyoda A."/>
            <person name="Takaki Y."/>
            <person name="Nishi S."/>
            <person name="Hori S."/>
            <person name="Arai W."/>
            <person name="Tsubouchi T."/>
            <person name="Morono Y."/>
            <person name="Uchiyama I."/>
            <person name="Ito T."/>
            <person name="Fujiyama A."/>
            <person name="Inagaki F."/>
            <person name="Takami H."/>
        </authorList>
    </citation>
    <scope>NUCLEOTIDE SEQUENCE</scope>
    <source>
        <strain evidence="1">Expedition CK06-06</strain>
    </source>
</reference>
<evidence type="ECO:0000313" key="1">
    <source>
        <dbReference type="EMBL" id="GAG19617.1"/>
    </source>
</evidence>